<proteinExistence type="predicted"/>
<feature type="compositionally biased region" description="Polar residues" evidence="1">
    <location>
        <begin position="72"/>
        <end position="90"/>
    </location>
</feature>
<feature type="region of interest" description="Disordered" evidence="1">
    <location>
        <begin position="50"/>
        <end position="90"/>
    </location>
</feature>
<dbReference type="AlphaFoldDB" id="A0A016SHD5"/>
<sequence length="90" mass="10184">MESKFTGHFSAGRDHRREPLFILEIDDSVGQLPSTSDGLHSFRASLVRPRLPHSQLRPPRPSPGKIREKQPRWSSFRTVVSSNGESSTFL</sequence>
<evidence type="ECO:0000313" key="2">
    <source>
        <dbReference type="EMBL" id="EYB89724.1"/>
    </source>
</evidence>
<comment type="caution">
    <text evidence="2">The sequence shown here is derived from an EMBL/GenBank/DDBJ whole genome shotgun (WGS) entry which is preliminary data.</text>
</comment>
<dbReference type="Proteomes" id="UP000024635">
    <property type="component" value="Unassembled WGS sequence"/>
</dbReference>
<organism evidence="2 3">
    <name type="scientific">Ancylostoma ceylanicum</name>
    <dbReference type="NCBI Taxonomy" id="53326"/>
    <lineage>
        <taxon>Eukaryota</taxon>
        <taxon>Metazoa</taxon>
        <taxon>Ecdysozoa</taxon>
        <taxon>Nematoda</taxon>
        <taxon>Chromadorea</taxon>
        <taxon>Rhabditida</taxon>
        <taxon>Rhabditina</taxon>
        <taxon>Rhabditomorpha</taxon>
        <taxon>Strongyloidea</taxon>
        <taxon>Ancylostomatidae</taxon>
        <taxon>Ancylostomatinae</taxon>
        <taxon>Ancylostoma</taxon>
    </lineage>
</organism>
<evidence type="ECO:0000256" key="1">
    <source>
        <dbReference type="SAM" id="MobiDB-lite"/>
    </source>
</evidence>
<gene>
    <name evidence="2" type="primary">Acey_s0228.g2866</name>
    <name evidence="2" type="ORF">Y032_0228g2866</name>
</gene>
<protein>
    <submittedName>
        <fullName evidence="2">Uncharacterized protein</fullName>
    </submittedName>
</protein>
<dbReference type="EMBL" id="JARK01001564">
    <property type="protein sequence ID" value="EYB89724.1"/>
    <property type="molecule type" value="Genomic_DNA"/>
</dbReference>
<reference evidence="3" key="1">
    <citation type="journal article" date="2015" name="Nat. Genet.">
        <title>The genome and transcriptome of the zoonotic hookworm Ancylostoma ceylanicum identify infection-specific gene families.</title>
        <authorList>
            <person name="Schwarz E.M."/>
            <person name="Hu Y."/>
            <person name="Antoshechkin I."/>
            <person name="Miller M.M."/>
            <person name="Sternberg P.W."/>
            <person name="Aroian R.V."/>
        </authorList>
    </citation>
    <scope>NUCLEOTIDE SEQUENCE</scope>
    <source>
        <strain evidence="3">HY135</strain>
    </source>
</reference>
<name>A0A016SHD5_9BILA</name>
<keyword evidence="3" id="KW-1185">Reference proteome</keyword>
<accession>A0A016SHD5</accession>
<evidence type="ECO:0000313" key="3">
    <source>
        <dbReference type="Proteomes" id="UP000024635"/>
    </source>
</evidence>